<sequence>MAPFPSSQLQASGRRLKNSSDSPTKQRRGCPAFTPAPAGASPGPASAAVLFRFRLSNQSSCSPGFDVFFYSGHPTIFISSMDSLQSFITSFTQLVREFASNSATSALPLLRSLAPPTVIHPRNVHPGSSLRHFCAGQTQTAGFLLQSPYELE</sequence>
<proteinExistence type="predicted"/>
<evidence type="ECO:0000256" key="1">
    <source>
        <dbReference type="SAM" id="MobiDB-lite"/>
    </source>
</evidence>
<dbReference type="EMBL" id="JAHRIP010066574">
    <property type="protein sequence ID" value="MEQ2306806.1"/>
    <property type="molecule type" value="Genomic_DNA"/>
</dbReference>
<comment type="caution">
    <text evidence="2">The sequence shown here is derived from an EMBL/GenBank/DDBJ whole genome shotgun (WGS) entry which is preliminary data.</text>
</comment>
<name>A0ABV0ZL58_9TELE</name>
<reference evidence="2 3" key="1">
    <citation type="submission" date="2021-06" db="EMBL/GenBank/DDBJ databases">
        <authorList>
            <person name="Palmer J.M."/>
        </authorList>
    </citation>
    <scope>NUCLEOTIDE SEQUENCE [LARGE SCALE GENOMIC DNA]</scope>
    <source>
        <strain evidence="2 3">AS_MEX2019</strain>
        <tissue evidence="2">Muscle</tissue>
    </source>
</reference>
<evidence type="ECO:0000313" key="2">
    <source>
        <dbReference type="EMBL" id="MEQ2306806.1"/>
    </source>
</evidence>
<protein>
    <submittedName>
        <fullName evidence="2">Uncharacterized protein</fullName>
    </submittedName>
</protein>
<gene>
    <name evidence="2" type="ORF">AMECASPLE_012020</name>
</gene>
<evidence type="ECO:0000313" key="3">
    <source>
        <dbReference type="Proteomes" id="UP001469553"/>
    </source>
</evidence>
<accession>A0ABV0ZL58</accession>
<feature type="compositionally biased region" description="Polar residues" evidence="1">
    <location>
        <begin position="1"/>
        <end position="11"/>
    </location>
</feature>
<dbReference type="Proteomes" id="UP001469553">
    <property type="component" value="Unassembled WGS sequence"/>
</dbReference>
<keyword evidence="3" id="KW-1185">Reference proteome</keyword>
<feature type="region of interest" description="Disordered" evidence="1">
    <location>
        <begin position="1"/>
        <end position="42"/>
    </location>
</feature>
<organism evidence="2 3">
    <name type="scientific">Ameca splendens</name>
    <dbReference type="NCBI Taxonomy" id="208324"/>
    <lineage>
        <taxon>Eukaryota</taxon>
        <taxon>Metazoa</taxon>
        <taxon>Chordata</taxon>
        <taxon>Craniata</taxon>
        <taxon>Vertebrata</taxon>
        <taxon>Euteleostomi</taxon>
        <taxon>Actinopterygii</taxon>
        <taxon>Neopterygii</taxon>
        <taxon>Teleostei</taxon>
        <taxon>Neoteleostei</taxon>
        <taxon>Acanthomorphata</taxon>
        <taxon>Ovalentaria</taxon>
        <taxon>Atherinomorphae</taxon>
        <taxon>Cyprinodontiformes</taxon>
        <taxon>Goodeidae</taxon>
        <taxon>Ameca</taxon>
    </lineage>
</organism>